<dbReference type="SUPFAM" id="SSF52047">
    <property type="entry name" value="RNI-like"/>
    <property type="match status" value="1"/>
</dbReference>
<gene>
    <name evidence="2" type="ORF">B0H63DRAFT_552774</name>
</gene>
<organism evidence="2 3">
    <name type="scientific">Podospora didyma</name>
    <dbReference type="NCBI Taxonomy" id="330526"/>
    <lineage>
        <taxon>Eukaryota</taxon>
        <taxon>Fungi</taxon>
        <taxon>Dikarya</taxon>
        <taxon>Ascomycota</taxon>
        <taxon>Pezizomycotina</taxon>
        <taxon>Sordariomycetes</taxon>
        <taxon>Sordariomycetidae</taxon>
        <taxon>Sordariales</taxon>
        <taxon>Podosporaceae</taxon>
        <taxon>Podospora</taxon>
    </lineage>
</organism>
<comment type="caution">
    <text evidence="2">The sequence shown here is derived from an EMBL/GenBank/DDBJ whole genome shotgun (WGS) entry which is preliminary data.</text>
</comment>
<name>A0AAE0N5X9_9PEZI</name>
<dbReference type="Proteomes" id="UP001285441">
    <property type="component" value="Unassembled WGS sequence"/>
</dbReference>
<dbReference type="EMBL" id="JAULSW010000009">
    <property type="protein sequence ID" value="KAK3370649.1"/>
    <property type="molecule type" value="Genomic_DNA"/>
</dbReference>
<feature type="region of interest" description="Disordered" evidence="1">
    <location>
        <begin position="436"/>
        <end position="479"/>
    </location>
</feature>
<proteinExistence type="predicted"/>
<reference evidence="2" key="1">
    <citation type="journal article" date="2023" name="Mol. Phylogenet. Evol.">
        <title>Genome-scale phylogeny and comparative genomics of the fungal order Sordariales.</title>
        <authorList>
            <person name="Hensen N."/>
            <person name="Bonometti L."/>
            <person name="Westerberg I."/>
            <person name="Brannstrom I.O."/>
            <person name="Guillou S."/>
            <person name="Cros-Aarteil S."/>
            <person name="Calhoun S."/>
            <person name="Haridas S."/>
            <person name="Kuo A."/>
            <person name="Mondo S."/>
            <person name="Pangilinan J."/>
            <person name="Riley R."/>
            <person name="LaButti K."/>
            <person name="Andreopoulos B."/>
            <person name="Lipzen A."/>
            <person name="Chen C."/>
            <person name="Yan M."/>
            <person name="Daum C."/>
            <person name="Ng V."/>
            <person name="Clum A."/>
            <person name="Steindorff A."/>
            <person name="Ohm R.A."/>
            <person name="Martin F."/>
            <person name="Silar P."/>
            <person name="Natvig D.O."/>
            <person name="Lalanne C."/>
            <person name="Gautier V."/>
            <person name="Ament-Velasquez S.L."/>
            <person name="Kruys A."/>
            <person name="Hutchinson M.I."/>
            <person name="Powell A.J."/>
            <person name="Barry K."/>
            <person name="Miller A.N."/>
            <person name="Grigoriev I.V."/>
            <person name="Debuchy R."/>
            <person name="Gladieux P."/>
            <person name="Hiltunen Thoren M."/>
            <person name="Johannesson H."/>
        </authorList>
    </citation>
    <scope>NUCLEOTIDE SEQUENCE</scope>
    <source>
        <strain evidence="2">CBS 232.78</strain>
    </source>
</reference>
<dbReference type="InterPro" id="IPR032675">
    <property type="entry name" value="LRR_dom_sf"/>
</dbReference>
<dbReference type="AlphaFoldDB" id="A0AAE0N5X9"/>
<dbReference type="Gene3D" id="3.80.10.10">
    <property type="entry name" value="Ribonuclease Inhibitor"/>
    <property type="match status" value="1"/>
</dbReference>
<evidence type="ECO:0000313" key="2">
    <source>
        <dbReference type="EMBL" id="KAK3370649.1"/>
    </source>
</evidence>
<evidence type="ECO:0000313" key="3">
    <source>
        <dbReference type="Proteomes" id="UP001285441"/>
    </source>
</evidence>
<evidence type="ECO:0008006" key="4">
    <source>
        <dbReference type="Google" id="ProtNLM"/>
    </source>
</evidence>
<reference evidence="2" key="2">
    <citation type="submission" date="2023-06" db="EMBL/GenBank/DDBJ databases">
        <authorList>
            <consortium name="Lawrence Berkeley National Laboratory"/>
            <person name="Haridas S."/>
            <person name="Hensen N."/>
            <person name="Bonometti L."/>
            <person name="Westerberg I."/>
            <person name="Brannstrom I.O."/>
            <person name="Guillou S."/>
            <person name="Cros-Aarteil S."/>
            <person name="Calhoun S."/>
            <person name="Kuo A."/>
            <person name="Mondo S."/>
            <person name="Pangilinan J."/>
            <person name="Riley R."/>
            <person name="LaButti K."/>
            <person name="Andreopoulos B."/>
            <person name="Lipzen A."/>
            <person name="Chen C."/>
            <person name="Yanf M."/>
            <person name="Daum C."/>
            <person name="Ng V."/>
            <person name="Clum A."/>
            <person name="Steindorff A."/>
            <person name="Ohm R."/>
            <person name="Martin F."/>
            <person name="Silar P."/>
            <person name="Natvig D."/>
            <person name="Lalanne C."/>
            <person name="Gautier V."/>
            <person name="Ament-velasquez S.L."/>
            <person name="Kruys A."/>
            <person name="Hutchinson M.I."/>
            <person name="Powell A.J."/>
            <person name="Barry K."/>
            <person name="Miller A.N."/>
            <person name="Grigoriev I.V."/>
            <person name="Debuchy R."/>
            <person name="Gladieux P."/>
            <person name="Thoren M.H."/>
            <person name="Johannesson H."/>
        </authorList>
    </citation>
    <scope>NUCLEOTIDE SEQUENCE</scope>
    <source>
        <strain evidence="2">CBS 232.78</strain>
    </source>
</reference>
<protein>
    <recommendedName>
        <fullName evidence="4">F-box domain-containing protein</fullName>
    </recommendedName>
</protein>
<evidence type="ECO:0000256" key="1">
    <source>
        <dbReference type="SAM" id="MobiDB-lite"/>
    </source>
</evidence>
<accession>A0AAE0N5X9</accession>
<feature type="compositionally biased region" description="Basic and acidic residues" evidence="1">
    <location>
        <begin position="442"/>
        <end position="479"/>
    </location>
</feature>
<keyword evidence="3" id="KW-1185">Reference proteome</keyword>
<sequence length="583" mass="66507">MTATSAFFGVPELVSCLMEQIQSRKQLAKSRLVSKSLNASATPFLYRELYYELDGDKYASLSDDGAPLGLVRKLVVEGGARVEWPACNDILQKMLPKMPQLEGVDFVDIPLTITTIDVLRSSCRQLKSLSIRYPPHMDELVLALDEYSPEPRDDPNPLQIEARKLCSKPSGVALFAGLEELTLEYLYDDLAWWRTTIAQMLRNSPGLKKLELSIAGFTIGRYYSNHNEELVEFFTDVCEEYAVATGTNAPPPPLLQLESLHCGQCIYPTSDWNKQLRSLEKLTDLRRLQQLHVFDEEVTAISRVVMDPSTPPLLDIFGPDHCPNLRRFTIGEYSKDVEEVLAGIADASFARQLAISCKRQGQGREMATLLRPNPAYPFLPRHFRMLDIDLQRDFVYLDYHEDEEIPAETILEELVADDDGALEGLAIRLPWITLEDEEGEENNERKGEDENGEKEHKEGEGENERVEKNEEKEKKKEDECTFEHLGLLEQALPRLVNLTQLVVPMDDFGRRPEFSENMVTSAAKRLAAAGPTLRYINVYWRHWRIWRDGRDDNGAAVRLEELDKDEIRHVELFAHTIFQPEAP</sequence>